<evidence type="ECO:0000256" key="1">
    <source>
        <dbReference type="ARBA" id="ARBA00009249"/>
    </source>
</evidence>
<dbReference type="PANTHER" id="PTHR11715:SF3">
    <property type="entry name" value="GLYCINE CLEAVAGE SYSTEM H PROTEIN-RELATED"/>
    <property type="match status" value="1"/>
</dbReference>
<dbReference type="PROSITE" id="PS00189">
    <property type="entry name" value="LIPOYL"/>
    <property type="match status" value="1"/>
</dbReference>
<gene>
    <name evidence="3 6" type="primary">gcvH</name>
    <name evidence="6" type="ORF">FPZ49_25805</name>
</gene>
<organism evidence="6 7">
    <name type="scientific">Paenibacillus cremeus</name>
    <dbReference type="NCBI Taxonomy" id="2163881"/>
    <lineage>
        <taxon>Bacteria</taxon>
        <taxon>Bacillati</taxon>
        <taxon>Bacillota</taxon>
        <taxon>Bacilli</taxon>
        <taxon>Bacillales</taxon>
        <taxon>Paenibacillaceae</taxon>
        <taxon>Paenibacillus</taxon>
    </lineage>
</organism>
<dbReference type="GO" id="GO:0019464">
    <property type="term" value="P:glycine decarboxylation via glycine cleavage system"/>
    <property type="evidence" value="ECO:0007669"/>
    <property type="project" value="UniProtKB-UniRule"/>
</dbReference>
<dbReference type="Pfam" id="PF01597">
    <property type="entry name" value="GCV_H"/>
    <property type="match status" value="1"/>
</dbReference>
<comment type="subunit">
    <text evidence="3">The glycine cleavage system is composed of four proteins: P, T, L and H.</text>
</comment>
<evidence type="ECO:0000313" key="6">
    <source>
        <dbReference type="EMBL" id="TVY07089.1"/>
    </source>
</evidence>
<evidence type="ECO:0000256" key="2">
    <source>
        <dbReference type="ARBA" id="ARBA00022823"/>
    </source>
</evidence>
<comment type="function">
    <text evidence="3">Is also involved in protein lipoylation via its role as an octanoyl/lipoyl carrier protein intermediate.</text>
</comment>
<dbReference type="OrthoDB" id="9796712at2"/>
<dbReference type="AlphaFoldDB" id="A0A559K4M1"/>
<dbReference type="CDD" id="cd06848">
    <property type="entry name" value="GCS_H"/>
    <property type="match status" value="1"/>
</dbReference>
<evidence type="ECO:0000259" key="5">
    <source>
        <dbReference type="PROSITE" id="PS50968"/>
    </source>
</evidence>
<reference evidence="6 7" key="1">
    <citation type="submission" date="2019-07" db="EMBL/GenBank/DDBJ databases">
        <authorList>
            <person name="Kim J."/>
        </authorList>
    </citation>
    <scope>NUCLEOTIDE SEQUENCE [LARGE SCALE GENOMIC DNA]</scope>
    <source>
        <strain evidence="6 7">JC52</strain>
    </source>
</reference>
<dbReference type="InterPro" id="IPR000089">
    <property type="entry name" value="Biotin_lipoyl"/>
</dbReference>
<dbReference type="GO" id="GO:0009249">
    <property type="term" value="P:protein lipoylation"/>
    <property type="evidence" value="ECO:0007669"/>
    <property type="project" value="UniProtKB-UniRule"/>
</dbReference>
<dbReference type="HAMAP" id="MF_00272">
    <property type="entry name" value="GcvH"/>
    <property type="match status" value="1"/>
</dbReference>
<comment type="function">
    <text evidence="3">The glycine cleavage system catalyzes the degradation of glycine. The H protein shuttles the methylamine group of glycine from the P protein to the T protein.</text>
</comment>
<protein>
    <recommendedName>
        <fullName evidence="3">Glycine cleavage system H protein</fullName>
    </recommendedName>
    <alternativeName>
        <fullName evidence="3">Octanoyl/lipoyl carrier protein</fullName>
    </alternativeName>
</protein>
<dbReference type="SUPFAM" id="SSF51230">
    <property type="entry name" value="Single hybrid motif"/>
    <property type="match status" value="1"/>
</dbReference>
<evidence type="ECO:0000256" key="4">
    <source>
        <dbReference type="PIRSR" id="PIRSR617453-50"/>
    </source>
</evidence>
<feature type="domain" description="Lipoyl-binding" evidence="5">
    <location>
        <begin position="24"/>
        <end position="106"/>
    </location>
</feature>
<dbReference type="InterPro" id="IPR003016">
    <property type="entry name" value="2-oxoA_DH_lipoyl-BS"/>
</dbReference>
<comment type="cofactor">
    <cofactor evidence="3">
        <name>(R)-lipoate</name>
        <dbReference type="ChEBI" id="CHEBI:83088"/>
    </cofactor>
    <text evidence="3">Binds 1 lipoyl cofactor covalently.</text>
</comment>
<dbReference type="PANTHER" id="PTHR11715">
    <property type="entry name" value="GLYCINE CLEAVAGE SYSTEM H PROTEIN"/>
    <property type="match status" value="1"/>
</dbReference>
<dbReference type="Gene3D" id="2.40.50.100">
    <property type="match status" value="1"/>
</dbReference>
<comment type="similarity">
    <text evidence="1 3">Belongs to the GcvH family.</text>
</comment>
<dbReference type="InterPro" id="IPR011053">
    <property type="entry name" value="Single_hybrid_motif"/>
</dbReference>
<dbReference type="InterPro" id="IPR033753">
    <property type="entry name" value="GCV_H/Fam206"/>
</dbReference>
<dbReference type="NCBIfam" id="TIGR00527">
    <property type="entry name" value="gcvH"/>
    <property type="match status" value="1"/>
</dbReference>
<feature type="modified residue" description="N6-lipoyllysine" evidence="3 4">
    <location>
        <position position="65"/>
    </location>
</feature>
<keyword evidence="7" id="KW-1185">Reference proteome</keyword>
<dbReference type="PROSITE" id="PS50968">
    <property type="entry name" value="BIOTINYL_LIPOYL"/>
    <property type="match status" value="1"/>
</dbReference>
<dbReference type="EMBL" id="VNJI01000043">
    <property type="protein sequence ID" value="TVY07089.1"/>
    <property type="molecule type" value="Genomic_DNA"/>
</dbReference>
<dbReference type="InterPro" id="IPR017453">
    <property type="entry name" value="GCV_H_sub"/>
</dbReference>
<sequence length="132" mass="14476">MSTVRPDLLYSEEHEWAEVLKPGTVRVGISAFAQSQLGDIVFVELPELGQAVQAGESLGTIESVKTVSDLFAPVSGKVSRINEELLNKPEAVNEDPYGEGWMVEIELDSQDGEALKRLLTAEQYEAYIEAAH</sequence>
<accession>A0A559K4M1</accession>
<dbReference type="InterPro" id="IPR002930">
    <property type="entry name" value="GCV_H"/>
</dbReference>
<dbReference type="RefSeq" id="WP_144852552.1">
    <property type="nucleotide sequence ID" value="NZ_VNJI01000043.1"/>
</dbReference>
<dbReference type="GO" id="GO:0005737">
    <property type="term" value="C:cytoplasm"/>
    <property type="evidence" value="ECO:0007669"/>
    <property type="project" value="TreeGrafter"/>
</dbReference>
<comment type="caution">
    <text evidence="6">The sequence shown here is derived from an EMBL/GenBank/DDBJ whole genome shotgun (WGS) entry which is preliminary data.</text>
</comment>
<dbReference type="NCBIfam" id="NF002270">
    <property type="entry name" value="PRK01202.1"/>
    <property type="match status" value="1"/>
</dbReference>
<dbReference type="GO" id="GO:0005960">
    <property type="term" value="C:glycine cleavage complex"/>
    <property type="evidence" value="ECO:0007669"/>
    <property type="project" value="InterPro"/>
</dbReference>
<evidence type="ECO:0000313" key="7">
    <source>
        <dbReference type="Proteomes" id="UP000317036"/>
    </source>
</evidence>
<evidence type="ECO:0000256" key="3">
    <source>
        <dbReference type="HAMAP-Rule" id="MF_00272"/>
    </source>
</evidence>
<dbReference type="Proteomes" id="UP000317036">
    <property type="component" value="Unassembled WGS sequence"/>
</dbReference>
<proteinExistence type="inferred from homology"/>
<keyword evidence="2 3" id="KW-0450">Lipoyl</keyword>
<name>A0A559K4M1_9BACL</name>